<name>A0A1Q8ZUT7_9HYPH</name>
<keyword evidence="2" id="KW-1185">Reference proteome</keyword>
<reference evidence="1 2" key="1">
    <citation type="submission" date="2016-09" db="EMBL/GenBank/DDBJ databases">
        <title>Rhizobium oryziradicis sp. nov., isolated from the root of rice.</title>
        <authorList>
            <person name="Zhao J."/>
            <person name="Zhang X."/>
        </authorList>
    </citation>
    <scope>NUCLEOTIDE SEQUENCE [LARGE SCALE GENOMIC DNA]</scope>
    <source>
        <strain evidence="1 2">N19</strain>
    </source>
</reference>
<organism evidence="1 2">
    <name type="scientific">Rhizobium oryziradicis</name>
    <dbReference type="NCBI Taxonomy" id="1867956"/>
    <lineage>
        <taxon>Bacteria</taxon>
        <taxon>Pseudomonadati</taxon>
        <taxon>Pseudomonadota</taxon>
        <taxon>Alphaproteobacteria</taxon>
        <taxon>Hyphomicrobiales</taxon>
        <taxon>Rhizobiaceae</taxon>
        <taxon>Rhizobium/Agrobacterium group</taxon>
        <taxon>Rhizobium</taxon>
    </lineage>
</organism>
<accession>A0A1Q8ZUT7</accession>
<evidence type="ECO:0000313" key="1">
    <source>
        <dbReference type="EMBL" id="OLP45757.1"/>
    </source>
</evidence>
<evidence type="ECO:0000313" key="2">
    <source>
        <dbReference type="Proteomes" id="UP000186894"/>
    </source>
</evidence>
<protein>
    <submittedName>
        <fullName evidence="1">Uncharacterized protein</fullName>
    </submittedName>
</protein>
<gene>
    <name evidence="1" type="ORF">BJF95_11590</name>
</gene>
<dbReference type="Proteomes" id="UP000186894">
    <property type="component" value="Unassembled WGS sequence"/>
</dbReference>
<dbReference type="EMBL" id="MKIM01000024">
    <property type="protein sequence ID" value="OLP45757.1"/>
    <property type="molecule type" value="Genomic_DNA"/>
</dbReference>
<proteinExistence type="predicted"/>
<dbReference type="AlphaFoldDB" id="A0A1Q8ZUT7"/>
<dbReference type="STRING" id="1867956.BJF95_11590"/>
<sequence>MQQIKSVIALCVRPFESSLMARLLMGCNMSVMAIIRRGRASRLDASCDQVMDFRLNRRQFC</sequence>
<comment type="caution">
    <text evidence="1">The sequence shown here is derived from an EMBL/GenBank/DDBJ whole genome shotgun (WGS) entry which is preliminary data.</text>
</comment>